<dbReference type="GO" id="GO:0004252">
    <property type="term" value="F:serine-type endopeptidase activity"/>
    <property type="evidence" value="ECO:0007669"/>
    <property type="project" value="InterPro"/>
</dbReference>
<reference key="1">
    <citation type="submission" date="2019-01" db="UniProtKB">
        <authorList>
            <consortium name="RefSeq"/>
        </authorList>
    </citation>
    <scope>IDENTIFICATION</scope>
</reference>
<dbReference type="PANTHER" id="PTHR24253:SF176">
    <property type="entry name" value="CORIN, ISOFORM B"/>
    <property type="match status" value="1"/>
</dbReference>
<dbReference type="AlphaFoldDB" id="A0A3Q7PUZ7"/>
<evidence type="ECO:0000313" key="8">
    <source>
        <dbReference type="RefSeq" id="XP_025733827.1"/>
    </source>
</evidence>
<feature type="region of interest" description="Disordered" evidence="5">
    <location>
        <begin position="1"/>
        <end position="36"/>
    </location>
</feature>
<evidence type="ECO:0000313" key="7">
    <source>
        <dbReference type="Proteomes" id="UP000286641"/>
    </source>
</evidence>
<name>A0A3Q7PUZ7_CALUR</name>
<dbReference type="CDD" id="cd00190">
    <property type="entry name" value="Tryp_SPc"/>
    <property type="match status" value="1"/>
</dbReference>
<keyword evidence="1" id="KW-0645">Protease</keyword>
<keyword evidence="3" id="KW-0378">Hydrolase</keyword>
<dbReference type="PROSITE" id="PS50240">
    <property type="entry name" value="TRYPSIN_DOM"/>
    <property type="match status" value="1"/>
</dbReference>
<dbReference type="Gene3D" id="2.40.10.10">
    <property type="entry name" value="Trypsin-like serine proteases"/>
    <property type="match status" value="1"/>
</dbReference>
<dbReference type="PANTHER" id="PTHR24253">
    <property type="entry name" value="TRANSMEMBRANE PROTEASE SERINE"/>
    <property type="match status" value="1"/>
</dbReference>
<accession>A0A3Q7PUZ7</accession>
<gene>
    <name evidence="8" type="primary">LOC112828791</name>
</gene>
<evidence type="ECO:0000256" key="2">
    <source>
        <dbReference type="ARBA" id="ARBA00022729"/>
    </source>
</evidence>
<reference evidence="8" key="2">
    <citation type="submission" date="2025-08" db="UniProtKB">
        <authorList>
            <consortium name="RefSeq"/>
        </authorList>
    </citation>
    <scope>IDENTIFICATION</scope>
    <source>
        <tissue evidence="8">Blood</tissue>
    </source>
</reference>
<keyword evidence="4" id="KW-1015">Disulfide bond</keyword>
<keyword evidence="7" id="KW-1185">Reference proteome</keyword>
<protein>
    <submittedName>
        <fullName evidence="8">Tryptase gamma-like</fullName>
    </submittedName>
</protein>
<proteinExistence type="predicted"/>
<dbReference type="InterPro" id="IPR009003">
    <property type="entry name" value="Peptidase_S1_PA"/>
</dbReference>
<evidence type="ECO:0000256" key="5">
    <source>
        <dbReference type="SAM" id="MobiDB-lite"/>
    </source>
</evidence>
<dbReference type="SUPFAM" id="SSF50494">
    <property type="entry name" value="Trypsin-like serine proteases"/>
    <property type="match status" value="1"/>
</dbReference>
<dbReference type="InParanoid" id="A0A3Q7PUZ7"/>
<dbReference type="Pfam" id="PF00089">
    <property type="entry name" value="Trypsin"/>
    <property type="match status" value="1"/>
</dbReference>
<sequence>MPPRLTENLESPLGPQYTSVQSRPAGDPVSPPGSSFSPEARIVGGMVAAPRQWPWQVSLRDQGQHVYGGSLIGHWWVLTTAHCVSSFLNLQDLSIQLGEAVLYISPRDSVSVAAIRVIQHPSFHGDTLQGGDTALLKLVRPVPFSSTIRTIPLAPPGSDFPTGTLCWVTSWGDIRQNVALPEPHRLREVDVRIVGLESCRRLYPPKPITKEMLCAGYVQGQKGFCEGDSGVPLVCQLRDKCWVQAAVVSFSRACAEPGLPGVYARVSAYRAWIQRHPL</sequence>
<evidence type="ECO:0000256" key="4">
    <source>
        <dbReference type="ARBA" id="ARBA00023157"/>
    </source>
</evidence>
<feature type="domain" description="Peptidase S1" evidence="6">
    <location>
        <begin position="42"/>
        <end position="278"/>
    </location>
</feature>
<dbReference type="InterPro" id="IPR043504">
    <property type="entry name" value="Peptidase_S1_PA_chymotrypsin"/>
</dbReference>
<dbReference type="SMART" id="SM00020">
    <property type="entry name" value="Tryp_SPc"/>
    <property type="match status" value="1"/>
</dbReference>
<dbReference type="InterPro" id="IPR001314">
    <property type="entry name" value="Peptidase_S1A"/>
</dbReference>
<dbReference type="PRINTS" id="PR00722">
    <property type="entry name" value="CHYMOTRYPSIN"/>
</dbReference>
<evidence type="ECO:0000259" key="6">
    <source>
        <dbReference type="PROSITE" id="PS50240"/>
    </source>
</evidence>
<dbReference type="InterPro" id="IPR001254">
    <property type="entry name" value="Trypsin_dom"/>
</dbReference>
<organism evidence="7 8">
    <name type="scientific">Callorhinus ursinus</name>
    <name type="common">Northern fur seal</name>
    <dbReference type="NCBI Taxonomy" id="34884"/>
    <lineage>
        <taxon>Eukaryota</taxon>
        <taxon>Metazoa</taxon>
        <taxon>Chordata</taxon>
        <taxon>Craniata</taxon>
        <taxon>Vertebrata</taxon>
        <taxon>Euteleostomi</taxon>
        <taxon>Mammalia</taxon>
        <taxon>Eutheria</taxon>
        <taxon>Laurasiatheria</taxon>
        <taxon>Carnivora</taxon>
        <taxon>Caniformia</taxon>
        <taxon>Pinnipedia</taxon>
        <taxon>Otariidae</taxon>
        <taxon>Callorhinus</taxon>
    </lineage>
</organism>
<evidence type="ECO:0000256" key="3">
    <source>
        <dbReference type="ARBA" id="ARBA00022801"/>
    </source>
</evidence>
<dbReference type="GO" id="GO:0006508">
    <property type="term" value="P:proteolysis"/>
    <property type="evidence" value="ECO:0007669"/>
    <property type="project" value="UniProtKB-KW"/>
</dbReference>
<evidence type="ECO:0000256" key="1">
    <source>
        <dbReference type="ARBA" id="ARBA00022670"/>
    </source>
</evidence>
<dbReference type="FunFam" id="2.40.10.10:FF:000024">
    <property type="entry name" value="Serine protease 53"/>
    <property type="match status" value="1"/>
</dbReference>
<dbReference type="Proteomes" id="UP000286641">
    <property type="component" value="Unplaced"/>
</dbReference>
<dbReference type="RefSeq" id="XP_025733827.1">
    <property type="nucleotide sequence ID" value="XM_025878042.1"/>
</dbReference>
<keyword evidence="2" id="KW-0732">Signal</keyword>